<dbReference type="AlphaFoldDB" id="A0A0G4ITC2"/>
<keyword evidence="1" id="KW-0732">Signal</keyword>
<geneLocation type="mitochondrion" evidence="3"/>
<reference evidence="3 5" key="2">
    <citation type="submission" date="2018-03" db="EMBL/GenBank/DDBJ databases">
        <authorList>
            <person name="Fogelqvist J."/>
        </authorList>
    </citation>
    <scope>NUCLEOTIDE SEQUENCE [LARGE SCALE GENOMIC DNA]</scope>
</reference>
<dbReference type="Proteomes" id="UP000290189">
    <property type="component" value="Unassembled WGS sequence"/>
</dbReference>
<dbReference type="Proteomes" id="UP000039324">
    <property type="component" value="Unassembled WGS sequence"/>
</dbReference>
<feature type="signal peptide" evidence="1">
    <location>
        <begin position="1"/>
        <end position="23"/>
    </location>
</feature>
<dbReference type="EMBL" id="OVEO01000004">
    <property type="protein sequence ID" value="SPQ95780.1"/>
    <property type="molecule type" value="Genomic_DNA"/>
</dbReference>
<keyword evidence="4" id="KW-1185">Reference proteome</keyword>
<reference evidence="2 4" key="1">
    <citation type="submission" date="2015-02" db="EMBL/GenBank/DDBJ databases">
        <authorList>
            <person name="Chooi Y.-H."/>
        </authorList>
    </citation>
    <scope>NUCLEOTIDE SEQUENCE [LARGE SCALE GENOMIC DNA]</scope>
    <source>
        <strain evidence="2">E3</strain>
    </source>
</reference>
<sequence length="495" mass="54065">MAMATTASWGALLHLLSDDVVNADGNAVCDLLRDASTDDERRRAMAAVMQSSGVLRPHCSGRVWRQITTEIQFCLSKCERDAVADLDLALSAMGNALIDLAVWIGRRSDASVRDGIVSLLLDDVEWSADLAVQYAGACVDLCRGDDRVAARVGAILDEVPVEDLPGLAQQTGALRCERKAPVLVDIVRRSWPATTRDVLFVLQSVLAHDADLGPGLLRALSPTVTDATVCPDVCLMILIGTADLHIDLFMSQAARHLHDTLDSRIEDLARVWRRVRDEPVVQRSTASVLDMCLSWIDNGARLGPALLIQLYGGARHCRSAALLAILDDRAAHSMLGQLDPIDSDVVLDWFDRVGPSSASMDVVGVMAQRLPIDGVMQRFRKALSSRRPDDRRVGIDGMRHVLSSGRAPDSIQMECIRALQLAAGRPDQAASVYDALRDCSLSGHVHAELQRFLQGRVVRAEQKGWKAAIDAHLIDCYLVRVDDRALLERCLKALT</sequence>
<name>A0A0G4ITC2_PLABS</name>
<evidence type="ECO:0000313" key="2">
    <source>
        <dbReference type="EMBL" id="CEO98593.1"/>
    </source>
</evidence>
<evidence type="ECO:0000313" key="4">
    <source>
        <dbReference type="Proteomes" id="UP000039324"/>
    </source>
</evidence>
<keyword evidence="3" id="KW-0496">Mitochondrion</keyword>
<dbReference type="EMBL" id="CDSF01000085">
    <property type="protein sequence ID" value="CEO98593.1"/>
    <property type="molecule type" value="Genomic_DNA"/>
</dbReference>
<gene>
    <name evidence="2" type="ORF">PBRA_006707</name>
    <name evidence="3" type="ORF">PLBR_LOCUS2995</name>
</gene>
<accession>A0A0G4ITC2</accession>
<feature type="chain" id="PRO_5036293161" evidence="1">
    <location>
        <begin position="24"/>
        <end position="495"/>
    </location>
</feature>
<evidence type="ECO:0000313" key="5">
    <source>
        <dbReference type="Proteomes" id="UP000290189"/>
    </source>
</evidence>
<evidence type="ECO:0000256" key="1">
    <source>
        <dbReference type="SAM" id="SignalP"/>
    </source>
</evidence>
<protein>
    <submittedName>
        <fullName evidence="2">Uncharacterized protein</fullName>
    </submittedName>
</protein>
<organism evidence="2 4">
    <name type="scientific">Plasmodiophora brassicae</name>
    <name type="common">Clubroot disease agent</name>
    <dbReference type="NCBI Taxonomy" id="37360"/>
    <lineage>
        <taxon>Eukaryota</taxon>
        <taxon>Sar</taxon>
        <taxon>Rhizaria</taxon>
        <taxon>Endomyxa</taxon>
        <taxon>Phytomyxea</taxon>
        <taxon>Plasmodiophorida</taxon>
        <taxon>Plasmodiophoridae</taxon>
        <taxon>Plasmodiophora</taxon>
    </lineage>
</organism>
<proteinExistence type="predicted"/>
<evidence type="ECO:0000313" key="3">
    <source>
        <dbReference type="EMBL" id="SPQ95780.1"/>
    </source>
</evidence>